<keyword evidence="8" id="KW-1185">Reference proteome</keyword>
<comment type="caution">
    <text evidence="7">The sequence shown here is derived from an EMBL/GenBank/DDBJ whole genome shotgun (WGS) entry which is preliminary data.</text>
</comment>
<feature type="domain" description="VWFA" evidence="6">
    <location>
        <begin position="90"/>
        <end position="292"/>
    </location>
</feature>
<dbReference type="Pfam" id="PF07584">
    <property type="entry name" value="BatA"/>
    <property type="match status" value="1"/>
</dbReference>
<protein>
    <submittedName>
        <fullName evidence="7">VWA domain-containing protein</fullName>
    </submittedName>
</protein>
<dbReference type="InterPro" id="IPR050768">
    <property type="entry name" value="UPF0353/GerABKA_families"/>
</dbReference>
<sequence>MELDEKKYLYLLFILPFIVLVFLANLYWKRKKKREFGDLEMVKKLSPESSVFKPVLKLVVFVVALLALIIALVNPKIGTKMETVKREGIDIVFAMDVSKSMLAEDVAPNRLDKSKQIVSQIINQLGSDRIGIVAYAGSAFPVLPITSDYSVAKMFLQSMNTEMVSSQGTSLDDAIRLAITYFDEKSKTSKLLVLISDGEDHSDDAQAAAEEANKAGLKIITISIGTEKGATIPLKSNGVVEGFQKDNNNEVVITKMNRASLEAIAKATKGGYVNGNNTKEVLEYIKATLDKIQKTEFEATEMADFQSQFQWFLGFAFLLLFADVFLLERKTNWVKKLDLFNENK</sequence>
<evidence type="ECO:0000313" key="8">
    <source>
        <dbReference type="Proteomes" id="UP001139260"/>
    </source>
</evidence>
<evidence type="ECO:0000256" key="3">
    <source>
        <dbReference type="ARBA" id="ARBA00022989"/>
    </source>
</evidence>
<organism evidence="7 8">
    <name type="scientific">Flavobacterium pygoscelis</name>
    <dbReference type="NCBI Taxonomy" id="2893176"/>
    <lineage>
        <taxon>Bacteria</taxon>
        <taxon>Pseudomonadati</taxon>
        <taxon>Bacteroidota</taxon>
        <taxon>Flavobacteriia</taxon>
        <taxon>Flavobacteriales</taxon>
        <taxon>Flavobacteriaceae</taxon>
        <taxon>Flavobacterium</taxon>
    </lineage>
</organism>
<dbReference type="PROSITE" id="PS50234">
    <property type="entry name" value="VWFA"/>
    <property type="match status" value="1"/>
</dbReference>
<feature type="transmembrane region" description="Helical" evidence="5">
    <location>
        <begin position="55"/>
        <end position="73"/>
    </location>
</feature>
<evidence type="ECO:0000313" key="7">
    <source>
        <dbReference type="EMBL" id="MCK8140607.1"/>
    </source>
</evidence>
<keyword evidence="4 5" id="KW-0472">Membrane</keyword>
<dbReference type="InterPro" id="IPR024163">
    <property type="entry name" value="Aerotolerance_reg_N"/>
</dbReference>
<reference evidence="7" key="1">
    <citation type="submission" date="2022-04" db="EMBL/GenBank/DDBJ databases">
        <title>Flavobacterium pygoscelis sp. nov. isolated from Chinstrap chick (Pygoscelis antarcticus).</title>
        <authorList>
            <person name="Irgang R."/>
            <person name="Poblete-Morales M."/>
            <person name="Avendano-Herrera R."/>
        </authorList>
    </citation>
    <scope>NUCLEOTIDE SEQUENCE</scope>
    <source>
        <strain evidence="7">I-SCBP12n</strain>
    </source>
</reference>
<feature type="transmembrane region" description="Helical" evidence="5">
    <location>
        <begin position="309"/>
        <end position="327"/>
    </location>
</feature>
<dbReference type="SMART" id="SM00327">
    <property type="entry name" value="VWA"/>
    <property type="match status" value="1"/>
</dbReference>
<keyword evidence="1" id="KW-1003">Cell membrane</keyword>
<dbReference type="Gene3D" id="3.40.50.410">
    <property type="entry name" value="von Willebrand factor, type A domain"/>
    <property type="match status" value="1"/>
</dbReference>
<keyword evidence="3 5" id="KW-1133">Transmembrane helix</keyword>
<accession>A0A9X1XVM0</accession>
<dbReference type="AlphaFoldDB" id="A0A9X1XVM0"/>
<evidence type="ECO:0000256" key="1">
    <source>
        <dbReference type="ARBA" id="ARBA00022475"/>
    </source>
</evidence>
<dbReference type="PANTHER" id="PTHR22550:SF5">
    <property type="entry name" value="LEUCINE ZIPPER PROTEIN 4"/>
    <property type="match status" value="1"/>
</dbReference>
<gene>
    <name evidence="7" type="ORF">MW871_01745</name>
</gene>
<feature type="transmembrane region" description="Helical" evidence="5">
    <location>
        <begin position="7"/>
        <end position="28"/>
    </location>
</feature>
<dbReference type="EMBL" id="JALNUB010000001">
    <property type="protein sequence ID" value="MCK8140607.1"/>
    <property type="molecule type" value="Genomic_DNA"/>
</dbReference>
<dbReference type="Pfam" id="PF00092">
    <property type="entry name" value="VWA"/>
    <property type="match status" value="1"/>
</dbReference>
<dbReference type="SUPFAM" id="SSF53300">
    <property type="entry name" value="vWA-like"/>
    <property type="match status" value="1"/>
</dbReference>
<evidence type="ECO:0000256" key="4">
    <source>
        <dbReference type="ARBA" id="ARBA00023136"/>
    </source>
</evidence>
<dbReference type="InterPro" id="IPR002035">
    <property type="entry name" value="VWF_A"/>
</dbReference>
<proteinExistence type="predicted"/>
<dbReference type="Proteomes" id="UP001139260">
    <property type="component" value="Unassembled WGS sequence"/>
</dbReference>
<evidence type="ECO:0000256" key="5">
    <source>
        <dbReference type="SAM" id="Phobius"/>
    </source>
</evidence>
<evidence type="ECO:0000256" key="2">
    <source>
        <dbReference type="ARBA" id="ARBA00022692"/>
    </source>
</evidence>
<keyword evidence="2 5" id="KW-0812">Transmembrane</keyword>
<dbReference type="RefSeq" id="WP_248427348.1">
    <property type="nucleotide sequence ID" value="NZ_JALNUB010000001.1"/>
</dbReference>
<name>A0A9X1XVM0_9FLAO</name>
<evidence type="ECO:0000259" key="6">
    <source>
        <dbReference type="PROSITE" id="PS50234"/>
    </source>
</evidence>
<dbReference type="PANTHER" id="PTHR22550">
    <property type="entry name" value="SPORE GERMINATION PROTEIN"/>
    <property type="match status" value="1"/>
</dbReference>
<dbReference type="InterPro" id="IPR036465">
    <property type="entry name" value="vWFA_dom_sf"/>
</dbReference>